<dbReference type="EMBL" id="OV696694">
    <property type="protein sequence ID" value="CAH1274059.1"/>
    <property type="molecule type" value="Genomic_DNA"/>
</dbReference>
<dbReference type="PANTHER" id="PTHR43918:SF12">
    <property type="entry name" value="ACETYLCHOLINESTERASE 1"/>
    <property type="match status" value="1"/>
</dbReference>
<protein>
    <recommendedName>
        <fullName evidence="6">Carboxylic ester hydrolase</fullName>
        <ecNumber evidence="6">3.1.1.-</ecNumber>
    </recommendedName>
</protein>
<evidence type="ECO:0000256" key="4">
    <source>
        <dbReference type="ARBA" id="ARBA00023157"/>
    </source>
</evidence>
<evidence type="ECO:0000256" key="3">
    <source>
        <dbReference type="ARBA" id="ARBA00022801"/>
    </source>
</evidence>
<evidence type="ECO:0000313" key="9">
    <source>
        <dbReference type="Proteomes" id="UP000838412"/>
    </source>
</evidence>
<sequence>MNSILVTLTLKMGHISKRCAGMAVYILVALCAAMFSPVTVQAAAEVTAPTGRLVGLEQDVFGTTVHAFLGIPFAHPPVGERRFRRAERLPPWDGVYNATTYPSTCTQQSRLTPVGGEITPKSEDCLYLNVWQPNPVPTGAAVMVYIHGGGFNGGSSALYTGKFLTATEGVIVVTVNYRVGPLGFLYTGTDDAPGNMGLTDQLLALQWVQDNIPSFGGDSSKVTIFGQSAGASSVGLHLLSPESRNVFSRAILQSGGALLPGIVETMSDATDKTTAFSGSLGCPTEQGTAALLTCLRSQDAQQFATFTMFNPVTDNNFIPENPSDLSDDGMFKRADILIGANANEIVFFFALFGIPGFSFGSGANVDREQFLQAMNTPPLGFNELVLEAVEFQYTDWLHPDADARYRNILDAARGDYSFVCPAVTTARAHARFGTNVYMYEFAHRVTASPWPEWVVATHGDEVQFVFGIPTIPAVGYSTEDTELSSTVMRYWANFAKTGNPNNDDDAVWTPFTETDRAYMFLEGSGPRMMTGFKTTECAFWDVYVPSLLNKTDAQDLVTSEPVQCQTTADVVLPAVWGQSLTLALLLNVFKDFISFVTSIFLL</sequence>
<dbReference type="EC" id="3.1.1.-" evidence="6"/>
<dbReference type="PANTHER" id="PTHR43918">
    <property type="entry name" value="ACETYLCHOLINESTERASE"/>
    <property type="match status" value="1"/>
</dbReference>
<dbReference type="PROSITE" id="PS00122">
    <property type="entry name" value="CARBOXYLESTERASE_B_1"/>
    <property type="match status" value="1"/>
</dbReference>
<dbReference type="PROSITE" id="PS00941">
    <property type="entry name" value="CARBOXYLESTERASE_B_2"/>
    <property type="match status" value="1"/>
</dbReference>
<reference evidence="8" key="1">
    <citation type="submission" date="2022-01" db="EMBL/GenBank/DDBJ databases">
        <authorList>
            <person name="Braso-Vives M."/>
        </authorList>
    </citation>
    <scope>NUCLEOTIDE SEQUENCE</scope>
</reference>
<keyword evidence="9" id="KW-1185">Reference proteome</keyword>
<dbReference type="GO" id="GO:0006581">
    <property type="term" value="P:acetylcholine catabolic process"/>
    <property type="evidence" value="ECO:0007669"/>
    <property type="project" value="TreeGrafter"/>
</dbReference>
<dbReference type="InterPro" id="IPR029058">
    <property type="entry name" value="AB_hydrolase_fold"/>
</dbReference>
<keyword evidence="2" id="KW-0719">Serine esterase</keyword>
<organism evidence="8 9">
    <name type="scientific">Branchiostoma lanceolatum</name>
    <name type="common">Common lancelet</name>
    <name type="synonym">Amphioxus lanceolatum</name>
    <dbReference type="NCBI Taxonomy" id="7740"/>
    <lineage>
        <taxon>Eukaryota</taxon>
        <taxon>Metazoa</taxon>
        <taxon>Chordata</taxon>
        <taxon>Cephalochordata</taxon>
        <taxon>Leptocardii</taxon>
        <taxon>Amphioxiformes</taxon>
        <taxon>Branchiostomatidae</taxon>
        <taxon>Branchiostoma</taxon>
    </lineage>
</organism>
<dbReference type="AlphaFoldDB" id="A0A8K0AGF1"/>
<name>A0A8K0AGF1_BRALA</name>
<dbReference type="PRINTS" id="PR00878">
    <property type="entry name" value="CHOLNESTRASE"/>
</dbReference>
<evidence type="ECO:0000256" key="2">
    <source>
        <dbReference type="ARBA" id="ARBA00022487"/>
    </source>
</evidence>
<keyword evidence="4" id="KW-1015">Disulfide bond</keyword>
<dbReference type="SUPFAM" id="SSF53474">
    <property type="entry name" value="alpha/beta-Hydrolases"/>
    <property type="match status" value="1"/>
</dbReference>
<proteinExistence type="inferred from homology"/>
<dbReference type="OrthoDB" id="408631at2759"/>
<dbReference type="GO" id="GO:0005886">
    <property type="term" value="C:plasma membrane"/>
    <property type="evidence" value="ECO:0007669"/>
    <property type="project" value="TreeGrafter"/>
</dbReference>
<evidence type="ECO:0000256" key="1">
    <source>
        <dbReference type="ARBA" id="ARBA00005964"/>
    </source>
</evidence>
<feature type="domain" description="Carboxylesterase type B" evidence="7">
    <location>
        <begin position="44"/>
        <end position="540"/>
    </location>
</feature>
<feature type="active site" description="Charge relay system" evidence="5">
    <location>
        <position position="458"/>
    </location>
</feature>
<feature type="active site" description="Acyl-ester intermediate" evidence="5">
    <location>
        <position position="228"/>
    </location>
</feature>
<dbReference type="InterPro" id="IPR050654">
    <property type="entry name" value="AChE-related_enzymes"/>
</dbReference>
<dbReference type="InterPro" id="IPR019819">
    <property type="entry name" value="Carboxylesterase_B_CS"/>
</dbReference>
<evidence type="ECO:0000256" key="5">
    <source>
        <dbReference type="PIRSR" id="PIRSR600997-1"/>
    </source>
</evidence>
<dbReference type="InterPro" id="IPR019826">
    <property type="entry name" value="Carboxylesterase_B_AS"/>
</dbReference>
<feature type="active site" description="Charge relay system" evidence="5">
    <location>
        <position position="344"/>
    </location>
</feature>
<dbReference type="InterPro" id="IPR000997">
    <property type="entry name" value="Cholinesterase"/>
</dbReference>
<evidence type="ECO:0000313" key="8">
    <source>
        <dbReference type="EMBL" id="CAH1274059.1"/>
    </source>
</evidence>
<dbReference type="GO" id="GO:0019695">
    <property type="term" value="P:choline metabolic process"/>
    <property type="evidence" value="ECO:0007669"/>
    <property type="project" value="TreeGrafter"/>
</dbReference>
<evidence type="ECO:0000259" key="7">
    <source>
        <dbReference type="Pfam" id="PF00135"/>
    </source>
</evidence>
<keyword evidence="3 6" id="KW-0378">Hydrolase</keyword>
<dbReference type="Pfam" id="PF00135">
    <property type="entry name" value="COesterase"/>
    <property type="match status" value="1"/>
</dbReference>
<dbReference type="FunFam" id="3.40.50.1820:FF:000029">
    <property type="entry name" value="Acetylcholinesterase"/>
    <property type="match status" value="1"/>
</dbReference>
<gene>
    <name evidence="8" type="primary">BCHE</name>
    <name evidence="8" type="ORF">BLAG_LOCUS25193</name>
</gene>
<dbReference type="Proteomes" id="UP000838412">
    <property type="component" value="Chromosome 9"/>
</dbReference>
<evidence type="ECO:0000256" key="6">
    <source>
        <dbReference type="RuleBase" id="RU361235"/>
    </source>
</evidence>
<dbReference type="Gene3D" id="3.40.50.1820">
    <property type="entry name" value="alpha/beta hydrolase"/>
    <property type="match status" value="1"/>
</dbReference>
<dbReference type="InterPro" id="IPR002018">
    <property type="entry name" value="CarbesteraseB"/>
</dbReference>
<dbReference type="GO" id="GO:0005615">
    <property type="term" value="C:extracellular space"/>
    <property type="evidence" value="ECO:0007669"/>
    <property type="project" value="TreeGrafter"/>
</dbReference>
<dbReference type="CDD" id="cd00312">
    <property type="entry name" value="Esterase_lipase"/>
    <property type="match status" value="1"/>
</dbReference>
<comment type="similarity">
    <text evidence="1 6">Belongs to the type-B carboxylesterase/lipase family.</text>
</comment>
<accession>A0A8K0AGF1</accession>
<dbReference type="GO" id="GO:0003990">
    <property type="term" value="F:acetylcholinesterase activity"/>
    <property type="evidence" value="ECO:0007669"/>
    <property type="project" value="TreeGrafter"/>
</dbReference>